<gene>
    <name evidence="1" type="ORF">A9R00_01740</name>
</gene>
<dbReference type="EMBL" id="MABE01000101">
    <property type="protein sequence ID" value="OUS41276.1"/>
    <property type="molecule type" value="Genomic_DNA"/>
</dbReference>
<dbReference type="AlphaFoldDB" id="A0A1Y5HVE2"/>
<name>A0A1Y5HVE2_OLEAN</name>
<proteinExistence type="predicted"/>
<organism evidence="1 2">
    <name type="scientific">Oleispira antarctica</name>
    <dbReference type="NCBI Taxonomy" id="188908"/>
    <lineage>
        <taxon>Bacteria</taxon>
        <taxon>Pseudomonadati</taxon>
        <taxon>Pseudomonadota</taxon>
        <taxon>Gammaproteobacteria</taxon>
        <taxon>Oceanospirillales</taxon>
        <taxon>Oceanospirillaceae</taxon>
        <taxon>Oleispira</taxon>
    </lineage>
</organism>
<reference evidence="2" key="1">
    <citation type="journal article" date="2017" name="Proc. Natl. Acad. Sci. U.S.A.">
        <title>Simulation of Deepwater Horizon oil plume reveals substrate specialization within a complex community of hydrocarbon degraders.</title>
        <authorList>
            <person name="Hu P."/>
            <person name="Dubinsky E.A."/>
            <person name="Probst A.J."/>
            <person name="Wang J."/>
            <person name="Sieber C.M.K."/>
            <person name="Tom L.M."/>
            <person name="Gardinali P."/>
            <person name="Banfield J.F."/>
            <person name="Atlas R.M."/>
            <person name="Andersen G.L."/>
        </authorList>
    </citation>
    <scope>NUCLEOTIDE SEQUENCE [LARGE SCALE GENOMIC DNA]</scope>
</reference>
<accession>A0A1Y5HVE2</accession>
<protein>
    <submittedName>
        <fullName evidence="1">Uncharacterized protein</fullName>
    </submittedName>
</protein>
<evidence type="ECO:0000313" key="2">
    <source>
        <dbReference type="Proteomes" id="UP000227088"/>
    </source>
</evidence>
<evidence type="ECO:0000313" key="1">
    <source>
        <dbReference type="EMBL" id="OUS41276.1"/>
    </source>
</evidence>
<comment type="caution">
    <text evidence="1">The sequence shown here is derived from an EMBL/GenBank/DDBJ whole genome shotgun (WGS) entry which is preliminary data.</text>
</comment>
<dbReference type="Proteomes" id="UP000227088">
    <property type="component" value="Unassembled WGS sequence"/>
</dbReference>
<sequence>MKSSDDELNQLLNEVKVPPAGSNLAERIIMQARPPSHLQTESVNEGGFLKQIVAALAFPKPSYALACSMLIGVLVGWQNPDVNTNAVQTISVDEELTSLFLAEITFAEDFFDE</sequence>